<dbReference type="GO" id="GO:0016616">
    <property type="term" value="F:oxidoreductase activity, acting on the CH-OH group of donors, NAD or NADP as acceptor"/>
    <property type="evidence" value="ECO:0007669"/>
    <property type="project" value="TreeGrafter"/>
</dbReference>
<dbReference type="PANTHER" id="PTHR42760">
    <property type="entry name" value="SHORT-CHAIN DEHYDROGENASES/REDUCTASES FAMILY MEMBER"/>
    <property type="match status" value="1"/>
</dbReference>
<keyword evidence="6" id="KW-1185">Reference proteome</keyword>
<evidence type="ECO:0000313" key="5">
    <source>
        <dbReference type="EMBL" id="PMD29483.1"/>
    </source>
</evidence>
<dbReference type="InterPro" id="IPR020904">
    <property type="entry name" value="Sc_DH/Rdtase_CS"/>
</dbReference>
<evidence type="ECO:0000256" key="2">
    <source>
        <dbReference type="ARBA" id="ARBA00022857"/>
    </source>
</evidence>
<dbReference type="SUPFAM" id="SSF51735">
    <property type="entry name" value="NAD(P)-binding Rossmann-fold domains"/>
    <property type="match status" value="1"/>
</dbReference>
<evidence type="ECO:0000256" key="1">
    <source>
        <dbReference type="ARBA" id="ARBA00006484"/>
    </source>
</evidence>
<organism evidence="5 6">
    <name type="scientific">Hyaloscypha variabilis (strain UAMH 11265 / GT02V1 / F)</name>
    <name type="common">Meliniomyces variabilis</name>
    <dbReference type="NCBI Taxonomy" id="1149755"/>
    <lineage>
        <taxon>Eukaryota</taxon>
        <taxon>Fungi</taxon>
        <taxon>Dikarya</taxon>
        <taxon>Ascomycota</taxon>
        <taxon>Pezizomycotina</taxon>
        <taxon>Leotiomycetes</taxon>
        <taxon>Helotiales</taxon>
        <taxon>Hyaloscyphaceae</taxon>
        <taxon>Hyaloscypha</taxon>
        <taxon>Hyaloscypha variabilis</taxon>
    </lineage>
</organism>
<evidence type="ECO:0000256" key="3">
    <source>
        <dbReference type="ARBA" id="ARBA00023002"/>
    </source>
</evidence>
<dbReference type="Proteomes" id="UP000235786">
    <property type="component" value="Unassembled WGS sequence"/>
</dbReference>
<dbReference type="OrthoDB" id="1933717at2759"/>
<keyword evidence="3" id="KW-0560">Oxidoreductase</keyword>
<comment type="similarity">
    <text evidence="1 4">Belongs to the short-chain dehydrogenases/reductases (SDR) family.</text>
</comment>
<accession>A0A2J6QTA5</accession>
<gene>
    <name evidence="5" type="ORF">L207DRAFT_475247</name>
</gene>
<keyword evidence="2" id="KW-0521">NADP</keyword>
<dbReference type="Pfam" id="PF00106">
    <property type="entry name" value="adh_short"/>
    <property type="match status" value="1"/>
</dbReference>
<protein>
    <submittedName>
        <fullName evidence="5">NAD(P)-binding protein</fullName>
    </submittedName>
</protein>
<dbReference type="PANTHER" id="PTHR42760:SF37">
    <property type="entry name" value="CLAVALDEHYDE DEHYDROGENASE"/>
    <property type="match status" value="1"/>
</dbReference>
<dbReference type="Gene3D" id="3.40.50.720">
    <property type="entry name" value="NAD(P)-binding Rossmann-like Domain"/>
    <property type="match status" value="1"/>
</dbReference>
<dbReference type="PRINTS" id="PR00081">
    <property type="entry name" value="GDHRDH"/>
</dbReference>
<proteinExistence type="inferred from homology"/>
<reference evidence="5 6" key="1">
    <citation type="submission" date="2016-04" db="EMBL/GenBank/DDBJ databases">
        <title>A degradative enzymes factory behind the ericoid mycorrhizal symbiosis.</title>
        <authorList>
            <consortium name="DOE Joint Genome Institute"/>
            <person name="Martino E."/>
            <person name="Morin E."/>
            <person name="Grelet G."/>
            <person name="Kuo A."/>
            <person name="Kohler A."/>
            <person name="Daghino S."/>
            <person name="Barry K."/>
            <person name="Choi C."/>
            <person name="Cichocki N."/>
            <person name="Clum A."/>
            <person name="Copeland A."/>
            <person name="Hainaut M."/>
            <person name="Haridas S."/>
            <person name="Labutti K."/>
            <person name="Lindquist E."/>
            <person name="Lipzen A."/>
            <person name="Khouja H.-R."/>
            <person name="Murat C."/>
            <person name="Ohm R."/>
            <person name="Olson A."/>
            <person name="Spatafora J."/>
            <person name="Veneault-Fourrey C."/>
            <person name="Henrissat B."/>
            <person name="Grigoriev I."/>
            <person name="Martin F."/>
            <person name="Perotto S."/>
        </authorList>
    </citation>
    <scope>NUCLEOTIDE SEQUENCE [LARGE SCALE GENOMIC DNA]</scope>
    <source>
        <strain evidence="5 6">F</strain>
    </source>
</reference>
<dbReference type="InterPro" id="IPR036291">
    <property type="entry name" value="NAD(P)-bd_dom_sf"/>
</dbReference>
<sequence>MPPYLKAPIFNGKDFCTSHTDTYPAIDPATKSNHAGHYVLITGASKGVGKATAISFAKAGAAGIALAARSSFGDLSSEILAAAKAANKPAPKILELHMDVMSYASVEAGAKTIEKEFGKLDILINNAGFLGPFEEIADSDIDKWWMNYEVNLRGVYWVSKAVLPLMLKGGEKTVVNVSSAGAHGVGTGASGYSGSKYALLRFTEFLMVEYAEQGLLAYSVHPCGAATELGLGMPERMYFVFTDTLEIASDTMVFLTAEKRDWLAGRYVSCPWDMPEFLSREKEIVDGDKLKMRMVW</sequence>
<dbReference type="CDD" id="cd05233">
    <property type="entry name" value="SDR_c"/>
    <property type="match status" value="1"/>
</dbReference>
<dbReference type="EMBL" id="KZ613974">
    <property type="protein sequence ID" value="PMD29483.1"/>
    <property type="molecule type" value="Genomic_DNA"/>
</dbReference>
<dbReference type="AlphaFoldDB" id="A0A2J6QTA5"/>
<dbReference type="PRINTS" id="PR00080">
    <property type="entry name" value="SDRFAMILY"/>
</dbReference>
<name>A0A2J6QTA5_HYAVF</name>
<evidence type="ECO:0000256" key="4">
    <source>
        <dbReference type="RuleBase" id="RU000363"/>
    </source>
</evidence>
<evidence type="ECO:0000313" key="6">
    <source>
        <dbReference type="Proteomes" id="UP000235786"/>
    </source>
</evidence>
<dbReference type="InterPro" id="IPR002347">
    <property type="entry name" value="SDR_fam"/>
</dbReference>
<dbReference type="STRING" id="1149755.A0A2J6QTA5"/>
<dbReference type="PROSITE" id="PS00061">
    <property type="entry name" value="ADH_SHORT"/>
    <property type="match status" value="1"/>
</dbReference>